<evidence type="ECO:0000256" key="1">
    <source>
        <dbReference type="SAM" id="MobiDB-lite"/>
    </source>
</evidence>
<feature type="region of interest" description="Disordered" evidence="1">
    <location>
        <begin position="1"/>
        <end position="61"/>
    </location>
</feature>
<accession>A0A136J898</accession>
<dbReference type="InParanoid" id="A0A136J898"/>
<reference evidence="3" key="1">
    <citation type="submission" date="2016-02" db="EMBL/GenBank/DDBJ databases">
        <title>Draft genome sequence of Microdochium bolleyi, a fungal endophyte of beachgrass.</title>
        <authorList>
            <consortium name="DOE Joint Genome Institute"/>
            <person name="David A.S."/>
            <person name="May G."/>
            <person name="Haridas S."/>
            <person name="Lim J."/>
            <person name="Wang M."/>
            <person name="Labutti K."/>
            <person name="Lipzen A."/>
            <person name="Barry K."/>
            <person name="Grigoriev I.V."/>
        </authorList>
    </citation>
    <scope>NUCLEOTIDE SEQUENCE [LARGE SCALE GENOMIC DNA]</scope>
    <source>
        <strain evidence="3">J235TASD1</strain>
    </source>
</reference>
<sequence>MIEDSDITSTALPTSSRSTGHKTPRISGRGKGSPQQGASEARGPNNEGGNSRGHSTGPDEEPDYFRIWSIAEMFFETGKLDKALLEWEASLSASVRGSKPAWEEGQSSMRTHTQGDCLILGAFHPAGPHMTVQLGYLQSFIMSQFYHAQIALFRMGLIFTHESYQDEIRKHPSPVLPSSFWARLGRASTICVEAARALITNNMELIEGSAPTRHDEHTESKPSPSFNDKLPPPPLLSGTPGKLMTAACVLALSVMREPKRRLARADAERVSEAATFAEECYERWGQDPTFSQRATTSGSEATGRYSSVIDLLNTPSGTLPGLHPTGNGQSSTISPGNAAAIIYQQAQAAGGNGQQQLYPGKQVDEEIGLMDGLDMSSMFHTPGGVHEGDDPFGVDGAMSLPAWGCTELDLDNFWVPTDSAMNQ</sequence>
<dbReference type="AlphaFoldDB" id="A0A136J898"/>
<dbReference type="OrthoDB" id="424974at2759"/>
<evidence type="ECO:0000313" key="2">
    <source>
        <dbReference type="EMBL" id="KXJ93403.1"/>
    </source>
</evidence>
<evidence type="ECO:0008006" key="4">
    <source>
        <dbReference type="Google" id="ProtNLM"/>
    </source>
</evidence>
<feature type="compositionally biased region" description="Polar residues" evidence="1">
    <location>
        <begin position="7"/>
        <end position="18"/>
    </location>
</feature>
<dbReference type="EMBL" id="KQ964248">
    <property type="protein sequence ID" value="KXJ93403.1"/>
    <property type="molecule type" value="Genomic_DNA"/>
</dbReference>
<proteinExistence type="predicted"/>
<feature type="region of interest" description="Disordered" evidence="1">
    <location>
        <begin position="210"/>
        <end position="237"/>
    </location>
</feature>
<organism evidence="2 3">
    <name type="scientific">Microdochium bolleyi</name>
    <dbReference type="NCBI Taxonomy" id="196109"/>
    <lineage>
        <taxon>Eukaryota</taxon>
        <taxon>Fungi</taxon>
        <taxon>Dikarya</taxon>
        <taxon>Ascomycota</taxon>
        <taxon>Pezizomycotina</taxon>
        <taxon>Sordariomycetes</taxon>
        <taxon>Xylariomycetidae</taxon>
        <taxon>Xylariales</taxon>
        <taxon>Microdochiaceae</taxon>
        <taxon>Microdochium</taxon>
    </lineage>
</organism>
<protein>
    <recommendedName>
        <fullName evidence="4">Transcription factor domain-containing protein</fullName>
    </recommendedName>
</protein>
<evidence type="ECO:0000313" key="3">
    <source>
        <dbReference type="Proteomes" id="UP000070501"/>
    </source>
</evidence>
<name>A0A136J898_9PEZI</name>
<keyword evidence="3" id="KW-1185">Reference proteome</keyword>
<gene>
    <name evidence="2" type="ORF">Micbo1qcDRAFT_174466</name>
</gene>
<dbReference type="Proteomes" id="UP000070501">
    <property type="component" value="Unassembled WGS sequence"/>
</dbReference>
<dbReference type="STRING" id="196109.A0A136J898"/>